<dbReference type="eggNOG" id="COG1073">
    <property type="taxonomic scope" value="Bacteria"/>
</dbReference>
<dbReference type="GeneID" id="43348801"/>
<dbReference type="EMBL" id="AFBP01000036">
    <property type="protein sequence ID" value="EGG54562.1"/>
    <property type="molecule type" value="Genomic_DNA"/>
</dbReference>
<evidence type="ECO:0000256" key="1">
    <source>
        <dbReference type="SAM" id="SignalP"/>
    </source>
</evidence>
<dbReference type="Proteomes" id="UP000005156">
    <property type="component" value="Unassembled WGS sequence"/>
</dbReference>
<sequence>MKLRQTIVLSALTALTAVSLSSAVYAAPTVPNRPQTTMTEITTRDFTTFKVPESVKLYHVSFSNQYGMEVVGYLFVPKDLKGKAKAIVIGHPMGASKEQAASNYGAALAEHGFVTLAVDQQFWGESSGYPRHAISPDLYAEAFSAAVDFLGTRNFVNRNKIGILGICGSGSFVISAAKIDPRMKAVATVSMYNIGEMRRSGIRNSVSLEQRKKVIADAAEQRYSDFTGGDQVLVGGSPFKVDEKSPATRQHSYAFYRDRGKFIPKGEKWEENTRSDKASNVKFMNFYPFNDIETISPRPMMFVMGEKAHSRPFTQDAYAKAAEPKKLVEVKGAGHFDLYDKPEYMPINQLVEFFDKSLN</sequence>
<dbReference type="AlphaFoldDB" id="F3QKC8"/>
<keyword evidence="4" id="KW-1185">Reference proteome</keyword>
<dbReference type="Gene3D" id="3.40.50.1820">
    <property type="entry name" value="alpha/beta hydrolase"/>
    <property type="match status" value="1"/>
</dbReference>
<dbReference type="GO" id="GO:0016787">
    <property type="term" value="F:hydrolase activity"/>
    <property type="evidence" value="ECO:0007669"/>
    <property type="project" value="InterPro"/>
</dbReference>
<gene>
    <name evidence="3" type="ORF">HMPREF9439_01386</name>
</gene>
<dbReference type="RefSeq" id="WP_008864200.1">
    <property type="nucleotide sequence ID" value="NZ_GL883708.1"/>
</dbReference>
<dbReference type="PANTHER" id="PTHR47751">
    <property type="entry name" value="SUPERFAMILY HYDROLASE, PUTATIVE (AFU_ORTHOLOGUE AFUA_2G16580)-RELATED"/>
    <property type="match status" value="1"/>
</dbReference>
<dbReference type="InterPro" id="IPR002925">
    <property type="entry name" value="Dienelactn_hydro"/>
</dbReference>
<dbReference type="InterPro" id="IPR029058">
    <property type="entry name" value="AB_hydrolase_fold"/>
</dbReference>
<dbReference type="InterPro" id="IPR051411">
    <property type="entry name" value="Polyketide_trans_af380"/>
</dbReference>
<evidence type="ECO:0000313" key="4">
    <source>
        <dbReference type="Proteomes" id="UP000005156"/>
    </source>
</evidence>
<dbReference type="PANTHER" id="PTHR47751:SF1">
    <property type="entry name" value="SUPERFAMILY HYDROLASE, PUTATIVE (AFU_ORTHOLOGUE AFUA_2G16580)-RELATED"/>
    <property type="match status" value="1"/>
</dbReference>
<keyword evidence="1" id="KW-0732">Signal</keyword>
<evidence type="ECO:0000313" key="3">
    <source>
        <dbReference type="EMBL" id="EGG54562.1"/>
    </source>
</evidence>
<dbReference type="Pfam" id="PF01738">
    <property type="entry name" value="DLH"/>
    <property type="match status" value="1"/>
</dbReference>
<feature type="signal peptide" evidence="1">
    <location>
        <begin position="1"/>
        <end position="26"/>
    </location>
</feature>
<name>F3QKC8_9BURK</name>
<dbReference type="OrthoDB" id="9805123at2"/>
<dbReference type="SUPFAM" id="SSF53474">
    <property type="entry name" value="alpha/beta-Hydrolases"/>
    <property type="match status" value="1"/>
</dbReference>
<dbReference type="HOGENOM" id="CLU_048587_0_2_4"/>
<feature type="chain" id="PRO_5003300362" description="Dienelactone hydrolase domain-containing protein" evidence="1">
    <location>
        <begin position="27"/>
        <end position="359"/>
    </location>
</feature>
<accession>F3QKC8</accession>
<proteinExistence type="predicted"/>
<evidence type="ECO:0000259" key="2">
    <source>
        <dbReference type="Pfam" id="PF01738"/>
    </source>
</evidence>
<reference evidence="3 4" key="1">
    <citation type="submission" date="2011-02" db="EMBL/GenBank/DDBJ databases">
        <authorList>
            <person name="Weinstock G."/>
            <person name="Sodergren E."/>
            <person name="Clifton S."/>
            <person name="Fulton L."/>
            <person name="Fulton B."/>
            <person name="Courtney L."/>
            <person name="Fronick C."/>
            <person name="Harrison M."/>
            <person name="Strong C."/>
            <person name="Farmer C."/>
            <person name="Delahaunty K."/>
            <person name="Markovic C."/>
            <person name="Hall O."/>
            <person name="Minx P."/>
            <person name="Tomlinson C."/>
            <person name="Mitreva M."/>
            <person name="Hou S."/>
            <person name="Chen J."/>
            <person name="Wollam A."/>
            <person name="Pepin K.H."/>
            <person name="Johnson M."/>
            <person name="Bhonagiri V."/>
            <person name="Zhang X."/>
            <person name="Suruliraj S."/>
            <person name="Warren W."/>
            <person name="Chinwalla A."/>
            <person name="Mardis E.R."/>
            <person name="Wilson R.K."/>
        </authorList>
    </citation>
    <scope>NUCLEOTIDE SEQUENCE [LARGE SCALE GENOMIC DNA]</scope>
    <source>
        <strain evidence="3 4">YIT 11859</strain>
    </source>
</reference>
<comment type="caution">
    <text evidence="3">The sequence shown here is derived from an EMBL/GenBank/DDBJ whole genome shotgun (WGS) entry which is preliminary data.</text>
</comment>
<protein>
    <recommendedName>
        <fullName evidence="2">Dienelactone hydrolase domain-containing protein</fullName>
    </recommendedName>
</protein>
<feature type="domain" description="Dienelactone hydrolase" evidence="2">
    <location>
        <begin position="72"/>
        <end position="188"/>
    </location>
</feature>
<organism evidence="3 4">
    <name type="scientific">Parasutterella excrementihominis YIT 11859</name>
    <dbReference type="NCBI Taxonomy" id="762966"/>
    <lineage>
        <taxon>Bacteria</taxon>
        <taxon>Pseudomonadati</taxon>
        <taxon>Pseudomonadota</taxon>
        <taxon>Betaproteobacteria</taxon>
        <taxon>Burkholderiales</taxon>
        <taxon>Sutterellaceae</taxon>
        <taxon>Parasutterella</taxon>
    </lineage>
</organism>
<dbReference type="Gene3D" id="1.10.10.800">
    <property type="match status" value="1"/>
</dbReference>